<dbReference type="InParanoid" id="C8XHS0"/>
<dbReference type="InterPro" id="IPR036388">
    <property type="entry name" value="WH-like_DNA-bd_sf"/>
</dbReference>
<dbReference type="GO" id="GO:0003700">
    <property type="term" value="F:DNA-binding transcription factor activity"/>
    <property type="evidence" value="ECO:0007669"/>
    <property type="project" value="TreeGrafter"/>
</dbReference>
<dbReference type="AlphaFoldDB" id="C8XHS0"/>
<dbReference type="InterPro" id="IPR014757">
    <property type="entry name" value="Tscrpt_reg_IclR_C"/>
</dbReference>
<dbReference type="InterPro" id="IPR036390">
    <property type="entry name" value="WH_DNA-bd_sf"/>
</dbReference>
<dbReference type="InterPro" id="IPR050707">
    <property type="entry name" value="HTH_MetabolicPath_Reg"/>
</dbReference>
<evidence type="ECO:0000256" key="3">
    <source>
        <dbReference type="ARBA" id="ARBA00023163"/>
    </source>
</evidence>
<dbReference type="SUPFAM" id="SSF55781">
    <property type="entry name" value="GAF domain-like"/>
    <property type="match status" value="1"/>
</dbReference>
<evidence type="ECO:0000256" key="2">
    <source>
        <dbReference type="ARBA" id="ARBA00023125"/>
    </source>
</evidence>
<dbReference type="PANTHER" id="PTHR30136:SF24">
    <property type="entry name" value="HTH-TYPE TRANSCRIPTIONAL REPRESSOR ALLR"/>
    <property type="match status" value="1"/>
</dbReference>
<evidence type="ECO:0000259" key="5">
    <source>
        <dbReference type="PROSITE" id="PS51078"/>
    </source>
</evidence>
<gene>
    <name evidence="6" type="ordered locus">Namu_4083</name>
</gene>
<dbReference type="PROSITE" id="PS51078">
    <property type="entry name" value="ICLR_ED"/>
    <property type="match status" value="1"/>
</dbReference>
<dbReference type="OrthoDB" id="60629at2"/>
<evidence type="ECO:0000259" key="4">
    <source>
        <dbReference type="PROSITE" id="PS51077"/>
    </source>
</evidence>
<dbReference type="STRING" id="479431.Namu_4083"/>
<proteinExistence type="predicted"/>
<feature type="domain" description="HTH iclR-type" evidence="4">
    <location>
        <begin position="10"/>
        <end position="71"/>
    </location>
</feature>
<reference evidence="6 7" key="2">
    <citation type="journal article" date="2010" name="Stand. Genomic Sci.">
        <title>Complete genome sequence of Nakamurella multipartita type strain (Y-104).</title>
        <authorList>
            <person name="Tice H."/>
            <person name="Mayilraj S."/>
            <person name="Sims D."/>
            <person name="Lapidus A."/>
            <person name="Nolan M."/>
            <person name="Lucas S."/>
            <person name="Glavina Del Rio T."/>
            <person name="Copeland A."/>
            <person name="Cheng J.F."/>
            <person name="Meincke L."/>
            <person name="Bruce D."/>
            <person name="Goodwin L."/>
            <person name="Pitluck S."/>
            <person name="Ivanova N."/>
            <person name="Mavromatis K."/>
            <person name="Ovchinnikova G."/>
            <person name="Pati A."/>
            <person name="Chen A."/>
            <person name="Palaniappan K."/>
            <person name="Land M."/>
            <person name="Hauser L."/>
            <person name="Chang Y.J."/>
            <person name="Jeffries C.D."/>
            <person name="Detter J.C."/>
            <person name="Brettin T."/>
            <person name="Rohde M."/>
            <person name="Goker M."/>
            <person name="Bristow J."/>
            <person name="Eisen J.A."/>
            <person name="Markowitz V."/>
            <person name="Hugenholtz P."/>
            <person name="Kyrpides N.C."/>
            <person name="Klenk H.P."/>
            <person name="Chen F."/>
        </authorList>
    </citation>
    <scope>NUCLEOTIDE SEQUENCE [LARGE SCALE GENOMIC DNA]</scope>
    <source>
        <strain evidence="7">ATCC 700099 / DSM 44233 / CIP 104796 / JCM 9543 / NBRC 105858 / Y-104</strain>
    </source>
</reference>
<dbReference type="EMBL" id="CP001737">
    <property type="protein sequence ID" value="ACV80373.1"/>
    <property type="molecule type" value="Genomic_DNA"/>
</dbReference>
<reference evidence="7" key="1">
    <citation type="submission" date="2009-09" db="EMBL/GenBank/DDBJ databases">
        <title>The complete genome of Nakamurella multipartita DSM 44233.</title>
        <authorList>
            <consortium name="US DOE Joint Genome Institute (JGI-PGF)"/>
            <person name="Lucas S."/>
            <person name="Copeland A."/>
            <person name="Lapidus A."/>
            <person name="Glavina del Rio T."/>
            <person name="Dalin E."/>
            <person name="Tice H."/>
            <person name="Bruce D."/>
            <person name="Goodwin L."/>
            <person name="Pitluck S."/>
            <person name="Kyrpides N."/>
            <person name="Mavromatis K."/>
            <person name="Ivanova N."/>
            <person name="Ovchinnikova G."/>
            <person name="Sims D."/>
            <person name="Meincke L."/>
            <person name="Brettin T."/>
            <person name="Detter J.C."/>
            <person name="Han C."/>
            <person name="Larimer F."/>
            <person name="Land M."/>
            <person name="Hauser L."/>
            <person name="Markowitz V."/>
            <person name="Cheng J.-F."/>
            <person name="Hugenholtz P."/>
            <person name="Woyke T."/>
            <person name="Wu D."/>
            <person name="Klenk H.-P."/>
            <person name="Eisen J.A."/>
        </authorList>
    </citation>
    <scope>NUCLEOTIDE SEQUENCE [LARGE SCALE GENOMIC DNA]</scope>
    <source>
        <strain evidence="7">ATCC 700099 / DSM 44233 / CIP 104796 / JCM 9543 / NBRC 105858 / Y-104</strain>
    </source>
</reference>
<accession>C8XHS0</accession>
<feature type="domain" description="IclR-ED" evidence="5">
    <location>
        <begin position="72"/>
        <end position="251"/>
    </location>
</feature>
<dbReference type="Gene3D" id="1.10.10.10">
    <property type="entry name" value="Winged helix-like DNA-binding domain superfamily/Winged helix DNA-binding domain"/>
    <property type="match status" value="1"/>
</dbReference>
<dbReference type="RefSeq" id="WP_015749198.1">
    <property type="nucleotide sequence ID" value="NC_013235.1"/>
</dbReference>
<dbReference type="GO" id="GO:0003677">
    <property type="term" value="F:DNA binding"/>
    <property type="evidence" value="ECO:0007669"/>
    <property type="project" value="UniProtKB-KW"/>
</dbReference>
<protein>
    <submittedName>
        <fullName evidence="6">Transcriptional regulator, IclR family</fullName>
    </submittedName>
</protein>
<evidence type="ECO:0000313" key="7">
    <source>
        <dbReference type="Proteomes" id="UP000002218"/>
    </source>
</evidence>
<dbReference type="InterPro" id="IPR005471">
    <property type="entry name" value="Tscrpt_reg_IclR_N"/>
</dbReference>
<keyword evidence="7" id="KW-1185">Reference proteome</keyword>
<dbReference type="GO" id="GO:0045892">
    <property type="term" value="P:negative regulation of DNA-templated transcription"/>
    <property type="evidence" value="ECO:0007669"/>
    <property type="project" value="TreeGrafter"/>
</dbReference>
<dbReference type="KEGG" id="nml:Namu_4083"/>
<dbReference type="SUPFAM" id="SSF46785">
    <property type="entry name" value="Winged helix' DNA-binding domain"/>
    <property type="match status" value="1"/>
</dbReference>
<evidence type="ECO:0000256" key="1">
    <source>
        <dbReference type="ARBA" id="ARBA00023015"/>
    </source>
</evidence>
<sequence length="264" mass="28066">MRTGERNTHDSVIGRASALLGAYDSRHLAIGVSELARRSGLAKTTTARLAAELAEHGFLERTEGSDYKLGSRIFELGSLASRQRQLREVALPYMADLRQVSKQTVHLAVLVGTEVMYVEIVRSRDAPRMPSEVGGRLPAHASGVGKAMLAFSPEPVVQSVLDTGLPAVGPRTITAPGLLLRELRRIRELGIAYESEESGHGIGCAASPIIGPDGQVVAAMSISGWNGKLDLRRIGPAVKTAALALSRDLAIRGPAARPAWAGRV</sequence>
<dbReference type="eggNOG" id="COG1414">
    <property type="taxonomic scope" value="Bacteria"/>
</dbReference>
<name>C8XHS0_NAKMY</name>
<evidence type="ECO:0000313" key="6">
    <source>
        <dbReference type="EMBL" id="ACV80373.1"/>
    </source>
</evidence>
<dbReference type="InterPro" id="IPR029016">
    <property type="entry name" value="GAF-like_dom_sf"/>
</dbReference>
<keyword evidence="3" id="KW-0804">Transcription</keyword>
<dbReference type="FunCoup" id="C8XHS0">
    <property type="interactions" value="1"/>
</dbReference>
<dbReference type="Pfam" id="PF01614">
    <property type="entry name" value="IclR_C"/>
    <property type="match status" value="1"/>
</dbReference>
<dbReference type="PROSITE" id="PS51077">
    <property type="entry name" value="HTH_ICLR"/>
    <property type="match status" value="1"/>
</dbReference>
<keyword evidence="1" id="KW-0805">Transcription regulation</keyword>
<dbReference type="Gene3D" id="3.30.450.40">
    <property type="match status" value="1"/>
</dbReference>
<dbReference type="Pfam" id="PF09339">
    <property type="entry name" value="HTH_IclR"/>
    <property type="match status" value="1"/>
</dbReference>
<organism evidence="6 7">
    <name type="scientific">Nakamurella multipartita (strain ATCC 700099 / DSM 44233 / CIP 104796 / JCM 9543 / NBRC 105858 / Y-104)</name>
    <name type="common">Microsphaera multipartita</name>
    <dbReference type="NCBI Taxonomy" id="479431"/>
    <lineage>
        <taxon>Bacteria</taxon>
        <taxon>Bacillati</taxon>
        <taxon>Actinomycetota</taxon>
        <taxon>Actinomycetes</taxon>
        <taxon>Nakamurellales</taxon>
        <taxon>Nakamurellaceae</taxon>
        <taxon>Nakamurella</taxon>
    </lineage>
</organism>
<dbReference type="PANTHER" id="PTHR30136">
    <property type="entry name" value="HELIX-TURN-HELIX TRANSCRIPTIONAL REGULATOR, ICLR FAMILY"/>
    <property type="match status" value="1"/>
</dbReference>
<dbReference type="SMART" id="SM00346">
    <property type="entry name" value="HTH_ICLR"/>
    <property type="match status" value="1"/>
</dbReference>
<dbReference type="HOGENOM" id="CLU_062618_7_3_11"/>
<keyword evidence="2" id="KW-0238">DNA-binding</keyword>
<dbReference type="Proteomes" id="UP000002218">
    <property type="component" value="Chromosome"/>
</dbReference>